<dbReference type="OrthoDB" id="9812621at2"/>
<dbReference type="InterPro" id="IPR036366">
    <property type="entry name" value="PGBDSf"/>
</dbReference>
<comment type="caution">
    <text evidence="2">The sequence shown here is derived from an EMBL/GenBank/DDBJ whole genome shotgun (WGS) entry which is preliminary data.</text>
</comment>
<dbReference type="Proteomes" id="UP000054099">
    <property type="component" value="Unassembled WGS sequence"/>
</dbReference>
<organism evidence="2 3">
    <name type="scientific">Fictibacillus enclensis</name>
    <dbReference type="NCBI Taxonomy" id="1017270"/>
    <lineage>
        <taxon>Bacteria</taxon>
        <taxon>Bacillati</taxon>
        <taxon>Bacillota</taxon>
        <taxon>Bacilli</taxon>
        <taxon>Bacillales</taxon>
        <taxon>Fictibacillaceae</taxon>
        <taxon>Fictibacillus</taxon>
    </lineage>
</organism>
<dbReference type="InterPro" id="IPR002477">
    <property type="entry name" value="Peptidoglycan-bd-like"/>
</dbReference>
<proteinExistence type="predicted"/>
<dbReference type="AlphaFoldDB" id="A0A0V8J7U0"/>
<feature type="domain" description="Peptidoglycan binding-like" evidence="1">
    <location>
        <begin position="3"/>
        <end position="54"/>
    </location>
</feature>
<evidence type="ECO:0000313" key="2">
    <source>
        <dbReference type="EMBL" id="KSU83035.1"/>
    </source>
</evidence>
<gene>
    <name evidence="2" type="ORF">AS030_10595</name>
</gene>
<protein>
    <recommendedName>
        <fullName evidence="1">Peptidoglycan binding-like domain-containing protein</fullName>
    </recommendedName>
</protein>
<dbReference type="Pfam" id="PF01471">
    <property type="entry name" value="PG_binding_1"/>
    <property type="match status" value="1"/>
</dbReference>
<reference evidence="2 3" key="1">
    <citation type="journal article" date="2014" name="Antonie Van Leeuwenhoek">
        <title>Fictibacillus enclensis sp. nov., isolated from marine sediment.</title>
        <authorList>
            <person name="Dastager S.G."/>
            <person name="Mawlankar R."/>
            <person name="Srinivasan K."/>
            <person name="Tang S.K."/>
            <person name="Lee J.C."/>
            <person name="Ramana V.V."/>
            <person name="Shouche Y.S."/>
        </authorList>
    </citation>
    <scope>NUCLEOTIDE SEQUENCE [LARGE SCALE GENOMIC DNA]</scope>
    <source>
        <strain evidence="2 3">NIO-1003</strain>
    </source>
</reference>
<evidence type="ECO:0000313" key="3">
    <source>
        <dbReference type="Proteomes" id="UP000054099"/>
    </source>
</evidence>
<keyword evidence="3" id="KW-1185">Reference proteome</keyword>
<sequence>MGVKRIQARLSEANIDVSIDGMFGSKTKMAVEKFQKKFGLQMDGVVGPETWNILFKLCR</sequence>
<evidence type="ECO:0000259" key="1">
    <source>
        <dbReference type="Pfam" id="PF01471"/>
    </source>
</evidence>
<dbReference type="SUPFAM" id="SSF47090">
    <property type="entry name" value="PGBD-like"/>
    <property type="match status" value="1"/>
</dbReference>
<dbReference type="EMBL" id="LNQN01000002">
    <property type="protein sequence ID" value="KSU83035.1"/>
    <property type="molecule type" value="Genomic_DNA"/>
</dbReference>
<dbReference type="RefSeq" id="WP_061971761.1">
    <property type="nucleotide sequence ID" value="NZ_FMAV01000002.1"/>
</dbReference>
<dbReference type="Gene3D" id="1.10.101.10">
    <property type="entry name" value="PGBD-like superfamily/PGBD"/>
    <property type="match status" value="1"/>
</dbReference>
<accession>A0A0V8J7U0</accession>
<dbReference type="InterPro" id="IPR036365">
    <property type="entry name" value="PGBD-like_sf"/>
</dbReference>
<name>A0A0V8J7U0_9BACL</name>